<evidence type="ECO:0000256" key="6">
    <source>
        <dbReference type="SAM" id="Phobius"/>
    </source>
</evidence>
<feature type="transmembrane region" description="Helical" evidence="6">
    <location>
        <begin position="374"/>
        <end position="397"/>
    </location>
</feature>
<keyword evidence="4 6" id="KW-1133">Transmembrane helix</keyword>
<feature type="transmembrane region" description="Helical" evidence="6">
    <location>
        <begin position="278"/>
        <end position="297"/>
    </location>
</feature>
<reference evidence="9 10" key="1">
    <citation type="submission" date="2020-08" db="EMBL/GenBank/DDBJ databases">
        <title>Genome public.</title>
        <authorList>
            <person name="Liu C."/>
            <person name="Sun Q."/>
        </authorList>
    </citation>
    <scope>NUCLEOTIDE SEQUENCE [LARGE SCALE GENOMIC DNA]</scope>
    <source>
        <strain evidence="9 10">New-7</strain>
    </source>
</reference>
<evidence type="ECO:0000259" key="8">
    <source>
        <dbReference type="Pfam" id="PF13567"/>
    </source>
</evidence>
<comment type="caution">
    <text evidence="9">The sequence shown here is derived from an EMBL/GenBank/DDBJ whole genome shotgun (WGS) entry which is preliminary data.</text>
</comment>
<keyword evidence="5 6" id="KW-0472">Membrane</keyword>
<dbReference type="RefSeq" id="WP_118656580.1">
    <property type="nucleotide sequence ID" value="NZ_JACOOK010000006.1"/>
</dbReference>
<dbReference type="PANTHER" id="PTHR30619:SF1">
    <property type="entry name" value="RECOMBINATION PROTEIN 2"/>
    <property type="match status" value="1"/>
</dbReference>
<evidence type="ECO:0000256" key="1">
    <source>
        <dbReference type="ARBA" id="ARBA00004651"/>
    </source>
</evidence>
<dbReference type="EMBL" id="JACOOK010000006">
    <property type="protein sequence ID" value="MBC5617514.1"/>
    <property type="molecule type" value="Genomic_DNA"/>
</dbReference>
<feature type="transmembrane region" description="Helical" evidence="6">
    <location>
        <begin position="244"/>
        <end position="272"/>
    </location>
</feature>
<sequence length="506" mass="55001">MQLSDKIDITPFARILPFFAAGILAFRYVTAPDWLIVAAAVIGYAVAWRQRKGSYRWWTVAVALFFSGILVTAVSARKEAMPRGERLAMVLEVGQNPVSNGRWRQTVARVGAYRPLDSAGSGWRGVDEKVELRVDTAERIAVGEQLYVVGYLNPVDTAGSRYGTLMRSRGIGARVYVRGDQVISRLPGNGRRATRYAAALQRWAVERIHRLHVGEREQELLSALIAGDKRNLDRRLKADYSKTGVAHILAVSGLHMGFVLVIANLLFGWTVLLRYGHVAKNVLVISALWFYAVMAGLSPSAVRAALMLSAAQLALACSVPGNGYNVVLGAATLMLAANPFYLYDLSFQLSFMAVLSILFFYPRLYRRKLCRNRIADAVCSSVLLGAAAQIGTLPLVAWNFGNIPIISLIINPLVILTAFLSVFTGILWVLFAFPGLNAVFSAVAGALLQAQNGIVTWAAGTPVASVSGVRFDGYGAAAAYVVLAALAVGLKWREDSRKEYFGGVAR</sequence>
<feature type="transmembrane region" description="Helical" evidence="6">
    <location>
        <begin position="471"/>
        <end position="490"/>
    </location>
</feature>
<feature type="transmembrane region" description="Helical" evidence="6">
    <location>
        <begin position="438"/>
        <end position="459"/>
    </location>
</feature>
<organism evidence="9 10">
    <name type="scientific">Alistipes hominis</name>
    <dbReference type="NCBI Taxonomy" id="2763015"/>
    <lineage>
        <taxon>Bacteria</taxon>
        <taxon>Pseudomonadati</taxon>
        <taxon>Bacteroidota</taxon>
        <taxon>Bacteroidia</taxon>
        <taxon>Bacteroidales</taxon>
        <taxon>Rikenellaceae</taxon>
        <taxon>Alistipes</taxon>
    </lineage>
</organism>
<evidence type="ECO:0000256" key="4">
    <source>
        <dbReference type="ARBA" id="ARBA00022989"/>
    </source>
</evidence>
<feature type="transmembrane region" description="Helical" evidence="6">
    <location>
        <begin position="12"/>
        <end position="29"/>
    </location>
</feature>
<evidence type="ECO:0000313" key="9">
    <source>
        <dbReference type="EMBL" id="MBC5617514.1"/>
    </source>
</evidence>
<keyword evidence="3 6" id="KW-0812">Transmembrane</keyword>
<evidence type="ECO:0000313" key="10">
    <source>
        <dbReference type="Proteomes" id="UP000636891"/>
    </source>
</evidence>
<feature type="transmembrane region" description="Helical" evidence="6">
    <location>
        <begin position="403"/>
        <end position="431"/>
    </location>
</feature>
<evidence type="ECO:0000256" key="2">
    <source>
        <dbReference type="ARBA" id="ARBA00022475"/>
    </source>
</evidence>
<dbReference type="PANTHER" id="PTHR30619">
    <property type="entry name" value="DNA INTERNALIZATION/COMPETENCE PROTEIN COMEC/REC2"/>
    <property type="match status" value="1"/>
</dbReference>
<dbReference type="Pfam" id="PF03772">
    <property type="entry name" value="Competence"/>
    <property type="match status" value="1"/>
</dbReference>
<evidence type="ECO:0000256" key="5">
    <source>
        <dbReference type="ARBA" id="ARBA00023136"/>
    </source>
</evidence>
<dbReference type="Proteomes" id="UP000636891">
    <property type="component" value="Unassembled WGS sequence"/>
</dbReference>
<dbReference type="InterPro" id="IPR025405">
    <property type="entry name" value="DUF4131"/>
</dbReference>
<dbReference type="Pfam" id="PF13567">
    <property type="entry name" value="DUF4131"/>
    <property type="match status" value="1"/>
</dbReference>
<feature type="domain" description="ComEC/Rec2-related protein" evidence="7">
    <location>
        <begin position="224"/>
        <end position="491"/>
    </location>
</feature>
<comment type="subcellular location">
    <subcellularLocation>
        <location evidence="1">Cell membrane</location>
        <topology evidence="1">Multi-pass membrane protein</topology>
    </subcellularLocation>
</comment>
<evidence type="ECO:0000259" key="7">
    <source>
        <dbReference type="Pfam" id="PF03772"/>
    </source>
</evidence>
<keyword evidence="10" id="KW-1185">Reference proteome</keyword>
<proteinExistence type="predicted"/>
<dbReference type="InterPro" id="IPR052159">
    <property type="entry name" value="Competence_DNA_uptake"/>
</dbReference>
<dbReference type="NCBIfam" id="TIGR00360">
    <property type="entry name" value="ComEC_N-term"/>
    <property type="match status" value="1"/>
</dbReference>
<protein>
    <submittedName>
        <fullName evidence="9">ComEC/Rec2 family competence protein</fullName>
    </submittedName>
</protein>
<accession>A0ABR7CPB5</accession>
<feature type="transmembrane region" description="Helical" evidence="6">
    <location>
        <begin position="57"/>
        <end position="76"/>
    </location>
</feature>
<feature type="domain" description="DUF4131" evidence="8">
    <location>
        <begin position="34"/>
        <end position="182"/>
    </location>
</feature>
<name>A0ABR7CPB5_9BACT</name>
<gene>
    <name evidence="9" type="ORF">H8S08_10865</name>
</gene>
<feature type="transmembrane region" description="Helical" evidence="6">
    <location>
        <begin position="341"/>
        <end position="362"/>
    </location>
</feature>
<evidence type="ECO:0000256" key="3">
    <source>
        <dbReference type="ARBA" id="ARBA00022692"/>
    </source>
</evidence>
<keyword evidence="2" id="KW-1003">Cell membrane</keyword>
<dbReference type="InterPro" id="IPR004477">
    <property type="entry name" value="ComEC_N"/>
</dbReference>